<evidence type="ECO:0000256" key="4">
    <source>
        <dbReference type="ARBA" id="ARBA00022730"/>
    </source>
</evidence>
<evidence type="ECO:0000256" key="12">
    <source>
        <dbReference type="RuleBase" id="RU004006"/>
    </source>
</evidence>
<dbReference type="InterPro" id="IPR036394">
    <property type="entry name" value="Ribosomal_uL22_sf"/>
</dbReference>
<evidence type="ECO:0000256" key="9">
    <source>
        <dbReference type="ARBA" id="ARBA00035207"/>
    </source>
</evidence>
<comment type="function">
    <text evidence="10 13">This protein binds specifically to 23S rRNA; its binding is stimulated by other ribosomal proteins, e.g., L4, L17, and L20. It is important during the early stages of 50S assembly. It makes multiple contacts with different domains of the 23S rRNA in the assembled 50S subunit and ribosome.</text>
</comment>
<name>A0A8J7P7G2_9BACT</name>
<evidence type="ECO:0000256" key="1">
    <source>
        <dbReference type="ARBA" id="ARBA00003478"/>
    </source>
</evidence>
<dbReference type="SUPFAM" id="SSF54843">
    <property type="entry name" value="Ribosomal protein L22"/>
    <property type="match status" value="1"/>
</dbReference>
<dbReference type="InterPro" id="IPR001063">
    <property type="entry name" value="Ribosomal_uL22"/>
</dbReference>
<keyword evidence="5 10" id="KW-0694">RNA-binding</keyword>
<dbReference type="Proteomes" id="UP000664277">
    <property type="component" value="Unassembled WGS sequence"/>
</dbReference>
<keyword evidence="7 10" id="KW-0687">Ribonucleoprotein</keyword>
<evidence type="ECO:0000256" key="7">
    <source>
        <dbReference type="ARBA" id="ARBA00023274"/>
    </source>
</evidence>
<comment type="subunit">
    <text evidence="3 10 12">Part of the 50S ribosomal subunit.</text>
</comment>
<evidence type="ECO:0000256" key="5">
    <source>
        <dbReference type="ARBA" id="ARBA00022884"/>
    </source>
</evidence>
<dbReference type="InterPro" id="IPR005727">
    <property type="entry name" value="Ribosomal_uL22_bac/chlpt-type"/>
</dbReference>
<evidence type="ECO:0000256" key="10">
    <source>
        <dbReference type="HAMAP-Rule" id="MF_01331"/>
    </source>
</evidence>
<evidence type="ECO:0000256" key="2">
    <source>
        <dbReference type="ARBA" id="ARBA00009451"/>
    </source>
</evidence>
<gene>
    <name evidence="10 14" type="primary">rplV</name>
    <name evidence="14" type="ORF">J0M35_03940</name>
</gene>
<dbReference type="CDD" id="cd00336">
    <property type="entry name" value="Ribosomal_L22"/>
    <property type="match status" value="1"/>
</dbReference>
<accession>A0A8J7P7G2</accession>
<evidence type="ECO:0000256" key="13">
    <source>
        <dbReference type="RuleBase" id="RU004008"/>
    </source>
</evidence>
<dbReference type="Gene3D" id="3.90.470.10">
    <property type="entry name" value="Ribosomal protein L22/L17"/>
    <property type="match status" value="1"/>
</dbReference>
<comment type="caution">
    <text evidence="14">The sequence shown here is derived from an EMBL/GenBank/DDBJ whole genome shotgun (WGS) entry which is preliminary data.</text>
</comment>
<dbReference type="HAMAP" id="MF_01331_B">
    <property type="entry name" value="Ribosomal_uL22_B"/>
    <property type="match status" value="1"/>
</dbReference>
<evidence type="ECO:0000313" key="15">
    <source>
        <dbReference type="Proteomes" id="UP000664277"/>
    </source>
</evidence>
<dbReference type="GO" id="GO:0003735">
    <property type="term" value="F:structural constituent of ribosome"/>
    <property type="evidence" value="ECO:0007669"/>
    <property type="project" value="InterPro"/>
</dbReference>
<evidence type="ECO:0000256" key="6">
    <source>
        <dbReference type="ARBA" id="ARBA00022980"/>
    </source>
</evidence>
<evidence type="ECO:0000256" key="8">
    <source>
        <dbReference type="ARBA" id="ARBA00025084"/>
    </source>
</evidence>
<comment type="similarity">
    <text evidence="2 10 11">Belongs to the universal ribosomal protein uL22 family.</text>
</comment>
<proteinExistence type="inferred from homology"/>
<evidence type="ECO:0000256" key="3">
    <source>
        <dbReference type="ARBA" id="ARBA00011838"/>
    </source>
</evidence>
<organism evidence="14 15">
    <name type="scientific">Candidatus Obscuribacter phosphatis</name>
    <dbReference type="NCBI Taxonomy" id="1906157"/>
    <lineage>
        <taxon>Bacteria</taxon>
        <taxon>Bacillati</taxon>
        <taxon>Candidatus Melainabacteria</taxon>
        <taxon>Candidatus Obscuribacterales</taxon>
        <taxon>Candidatus Obscuribacteraceae</taxon>
        <taxon>Candidatus Obscuribacter</taxon>
    </lineage>
</organism>
<dbReference type="PANTHER" id="PTHR13501">
    <property type="entry name" value="CHLOROPLAST 50S RIBOSOMAL PROTEIN L22-RELATED"/>
    <property type="match status" value="1"/>
</dbReference>
<protein>
    <recommendedName>
        <fullName evidence="9 10">Large ribosomal subunit protein uL22</fullName>
    </recommendedName>
</protein>
<comment type="function">
    <text evidence="8">This protein binds specifically to 23S rRNA; its binding is stimulated by other ribosomal proteins, e.g. L4, L17, and L20. It is important during the early stages of 50S assembly. It makes multiple contacts with different domains of the 23S rRNA in the assembled 50S subunit and ribosome.</text>
</comment>
<evidence type="ECO:0000313" key="14">
    <source>
        <dbReference type="EMBL" id="MBN8659491.1"/>
    </source>
</evidence>
<reference evidence="14" key="1">
    <citation type="submission" date="2021-02" db="EMBL/GenBank/DDBJ databases">
        <title>Genome-Resolved Metagenomics of a Microbial Community Performing Photosynthetic Biological Nutrient Removal.</title>
        <authorList>
            <person name="Mcdaniel E.A."/>
        </authorList>
    </citation>
    <scope>NUCLEOTIDE SEQUENCE</scope>
    <source>
        <strain evidence="14">UWPOB_OBS1</strain>
    </source>
</reference>
<dbReference type="AlphaFoldDB" id="A0A8J7P7G2"/>
<comment type="function">
    <text evidence="1 10">The globular domain of the protein is located near the polypeptide exit tunnel on the outside of the subunit, while an extended beta-hairpin is found that lines the wall of the exit tunnel in the center of the 70S ribosome.</text>
</comment>
<dbReference type="EMBL" id="JAFLCK010000003">
    <property type="protein sequence ID" value="MBN8659491.1"/>
    <property type="molecule type" value="Genomic_DNA"/>
</dbReference>
<keyword evidence="6 10" id="KW-0689">Ribosomal protein</keyword>
<dbReference type="PANTHER" id="PTHR13501:SF8">
    <property type="entry name" value="LARGE RIBOSOMAL SUBUNIT PROTEIN UL22M"/>
    <property type="match status" value="1"/>
</dbReference>
<dbReference type="GO" id="GO:0006412">
    <property type="term" value="P:translation"/>
    <property type="evidence" value="ECO:0007669"/>
    <property type="project" value="UniProtKB-UniRule"/>
</dbReference>
<dbReference type="NCBIfam" id="TIGR01044">
    <property type="entry name" value="rplV_bact"/>
    <property type="match status" value="1"/>
</dbReference>
<keyword evidence="4 10" id="KW-0699">rRNA-binding</keyword>
<dbReference type="GO" id="GO:0022625">
    <property type="term" value="C:cytosolic large ribosomal subunit"/>
    <property type="evidence" value="ECO:0007669"/>
    <property type="project" value="TreeGrafter"/>
</dbReference>
<dbReference type="GO" id="GO:0019843">
    <property type="term" value="F:rRNA binding"/>
    <property type="evidence" value="ECO:0007669"/>
    <property type="project" value="UniProtKB-UniRule"/>
</dbReference>
<dbReference type="Pfam" id="PF00237">
    <property type="entry name" value="Ribosomal_L22"/>
    <property type="match status" value="1"/>
</dbReference>
<evidence type="ECO:0000256" key="11">
    <source>
        <dbReference type="RuleBase" id="RU004005"/>
    </source>
</evidence>
<sequence length="115" mass="13150">MESKVCAKWVRMSPRKVRRVVNEIRGKEVAKARVMLRFMPYAAARVVEKLLHSAVSNLVHSEQNPVSEGEADKFKVVEAFCDQGPTMERFQPRARGRAYPILKRSSHITLKLSDI</sequence>
<dbReference type="InterPro" id="IPR047867">
    <property type="entry name" value="Ribosomal_uL22_bac/org-type"/>
</dbReference>